<gene>
    <name evidence="1" type="ordered locus">APE_0482</name>
</gene>
<dbReference type="AlphaFoldDB" id="Q9YEU9"/>
<accession>Q9YEU9</accession>
<evidence type="ECO:0000313" key="2">
    <source>
        <dbReference type="Proteomes" id="UP000002518"/>
    </source>
</evidence>
<reference evidence="1 2" key="1">
    <citation type="journal article" date="1999" name="DNA Res.">
        <title>Complete genome sequence of an aerobic hyper-thermophilic crenarchaeon, Aeropyrum pernix K1.</title>
        <authorList>
            <person name="Kawarabayasi Y."/>
            <person name="Hino Y."/>
            <person name="Horikawa H."/>
            <person name="Yamazaki S."/>
            <person name="Haikawa Y."/>
            <person name="Jin-no K."/>
            <person name="Takahashi M."/>
            <person name="Sekine M."/>
            <person name="Baba S."/>
            <person name="Ankai A."/>
            <person name="Kosugi H."/>
            <person name="Hosoyama A."/>
            <person name="Fukui S."/>
            <person name="Nagai Y."/>
            <person name="Nishijima K."/>
            <person name="Nakazawa H."/>
            <person name="Takamiya M."/>
            <person name="Masuda S."/>
            <person name="Funahashi T."/>
            <person name="Tanaka T."/>
            <person name="Kudoh Y."/>
            <person name="Yamazaki J."/>
            <person name="Kushida N."/>
            <person name="Oguchi A."/>
            <person name="Aoki K."/>
            <person name="Kubota K."/>
            <person name="Nakamura Y."/>
            <person name="Nomura N."/>
            <person name="Sako Y."/>
            <person name="Kikuchi H."/>
        </authorList>
    </citation>
    <scope>NUCLEOTIDE SEQUENCE [LARGE SCALE GENOMIC DNA]</scope>
    <source>
        <strain evidence="2">ATCC 700893 / DSM 11879 / JCM 9820 / NBRC 100138 / K1</strain>
    </source>
</reference>
<proteinExistence type="predicted"/>
<sequence length="425" mass="46809">MIRSIFRKLLGGRGEGLTQDNTIEELEVGDLTLRRGGEKTTVSYSFSIKLEKPTATLAFNKGLKASMEGEGWKYRRTVEKGLGWATVNTASRKEDFREASGLVEGYVEDFTLSMYGTRGDRALLKDETLWHPIPGDNVVAWGLRGRIKSYVYSANLESGLAVVGPGYEEGQNVFRGLSTHRSPGLSLVVGKFRRIRLHGAQFWVRSRSLGREEAARAWDNIASLFTVFEEAGAGLGVVDKVVEIWDETDPFAQDNMLALRSQVLRGAARAEGASLYEVLVTLGSKAFADSTPKDLGAYWVYENMPEAAAIAASLTIGGPLEGVLRSRARQLRECLEAGVRGGYKILGVGIPRGYKQRVIIRCGVPLAFYRLATENSPDSLWEILKCIAGKRVYGEDDALDCIVKVLGEDAGRIFTHENKVSKQQF</sequence>
<dbReference type="STRING" id="272557.APE_0482"/>
<dbReference type="RefSeq" id="WP_010865784.1">
    <property type="nucleotide sequence ID" value="NC_000854.2"/>
</dbReference>
<dbReference type="EnsemblBacteria" id="BAA79447">
    <property type="protein sequence ID" value="BAA79447"/>
    <property type="gene ID" value="APE_0482"/>
</dbReference>
<dbReference type="eggNOG" id="arCOG14700">
    <property type="taxonomic scope" value="Archaea"/>
</dbReference>
<dbReference type="Proteomes" id="UP000002518">
    <property type="component" value="Chromosome"/>
</dbReference>
<organism evidence="1 2">
    <name type="scientific">Aeropyrum pernix (strain ATCC 700893 / DSM 11879 / JCM 9820 / NBRC 100138 / K1)</name>
    <dbReference type="NCBI Taxonomy" id="272557"/>
    <lineage>
        <taxon>Archaea</taxon>
        <taxon>Thermoproteota</taxon>
        <taxon>Thermoprotei</taxon>
        <taxon>Desulfurococcales</taxon>
        <taxon>Desulfurococcaceae</taxon>
        <taxon>Aeropyrum</taxon>
    </lineage>
</organism>
<protein>
    <submittedName>
        <fullName evidence="1">Uncharacterized protein</fullName>
    </submittedName>
</protein>
<dbReference type="PATRIC" id="fig|272557.25.peg.368"/>
<evidence type="ECO:0000313" key="1">
    <source>
        <dbReference type="EMBL" id="BAA79447.1"/>
    </source>
</evidence>
<dbReference type="GeneID" id="1444665"/>
<keyword evidence="2" id="KW-1185">Reference proteome</keyword>
<name>Q9YEU9_AERPE</name>
<dbReference type="KEGG" id="ape:APE_0482"/>
<dbReference type="PIR" id="C72744">
    <property type="entry name" value="C72744"/>
</dbReference>
<dbReference type="EMBL" id="BA000002">
    <property type="protein sequence ID" value="BAA79447.1"/>
    <property type="molecule type" value="Genomic_DNA"/>
</dbReference>